<dbReference type="GeneID" id="110293735"/>
<sequence length="163" mass="17129">MAFSKDPRRTSLRDSSVEKGSGMQPACAPKTVPTAHVTFLIDCATGKQVSLAASTAPPHASRANQGCIAPPMKTFVMFRGKTTVLGTQNISLSRRVLDGAKDTLPPYRGLGAPHSLPASLPGPQNDPKAQGSSLKPGASEKHSTREKVKHSLKALTCLCGQVE</sequence>
<dbReference type="GO" id="GO:0030331">
    <property type="term" value="F:nuclear estrogen receptor binding"/>
    <property type="evidence" value="ECO:0007669"/>
    <property type="project" value="TreeGrafter"/>
</dbReference>
<keyword evidence="2" id="KW-1185">Reference proteome</keyword>
<evidence type="ECO:0000256" key="1">
    <source>
        <dbReference type="SAM" id="MobiDB-lite"/>
    </source>
</evidence>
<evidence type="ECO:0000313" key="2">
    <source>
        <dbReference type="Proteomes" id="UP000515126"/>
    </source>
</evidence>
<keyword evidence="3" id="KW-0675">Receptor</keyword>
<dbReference type="AlphaFoldDB" id="A0A6P5PNL2"/>
<reference evidence="3" key="1">
    <citation type="submission" date="2025-08" db="UniProtKB">
        <authorList>
            <consortium name="RefSeq"/>
        </authorList>
    </citation>
    <scope>IDENTIFICATION</scope>
</reference>
<name>A0A6P5PNL2_MUSCR</name>
<organism evidence="2 3">
    <name type="scientific">Mus caroli</name>
    <name type="common">Ryukyu mouse</name>
    <name type="synonym">Ricefield mouse</name>
    <dbReference type="NCBI Taxonomy" id="10089"/>
    <lineage>
        <taxon>Eukaryota</taxon>
        <taxon>Metazoa</taxon>
        <taxon>Chordata</taxon>
        <taxon>Craniata</taxon>
        <taxon>Vertebrata</taxon>
        <taxon>Euteleostomi</taxon>
        <taxon>Mammalia</taxon>
        <taxon>Eutheria</taxon>
        <taxon>Euarchontoglires</taxon>
        <taxon>Glires</taxon>
        <taxon>Rodentia</taxon>
        <taxon>Myomorpha</taxon>
        <taxon>Muroidea</taxon>
        <taxon>Muridae</taxon>
        <taxon>Murinae</taxon>
        <taxon>Mus</taxon>
        <taxon>Mus</taxon>
    </lineage>
</organism>
<dbReference type="Pfam" id="PF15547">
    <property type="entry name" value="C1ORF64"/>
    <property type="match status" value="1"/>
</dbReference>
<accession>A0A6P5PNL2</accession>
<evidence type="ECO:0000313" key="3">
    <source>
        <dbReference type="RefSeq" id="XP_021017251.1"/>
    </source>
</evidence>
<protein>
    <submittedName>
        <fullName evidence="3">Steroid receptor-associated and regulated protein</fullName>
    </submittedName>
</protein>
<dbReference type="GO" id="GO:0033148">
    <property type="term" value="P:positive regulation of intracellular estrogen receptor signaling pathway"/>
    <property type="evidence" value="ECO:0007669"/>
    <property type="project" value="TreeGrafter"/>
</dbReference>
<dbReference type="CTD" id="149563"/>
<dbReference type="GO" id="GO:0005634">
    <property type="term" value="C:nucleus"/>
    <property type="evidence" value="ECO:0007669"/>
    <property type="project" value="TreeGrafter"/>
</dbReference>
<feature type="compositionally biased region" description="Basic and acidic residues" evidence="1">
    <location>
        <begin position="1"/>
        <end position="17"/>
    </location>
</feature>
<dbReference type="RefSeq" id="XP_021017251.1">
    <property type="nucleotide sequence ID" value="XM_021161592.1"/>
</dbReference>
<dbReference type="InterPro" id="IPR027852">
    <property type="entry name" value="C1ORF64"/>
</dbReference>
<dbReference type="PANTHER" id="PTHR38494:SF1">
    <property type="entry name" value="STEROID RECEPTOR-ASSOCIATED AND REGULATED PROTEIN"/>
    <property type="match status" value="1"/>
</dbReference>
<feature type="region of interest" description="Disordered" evidence="1">
    <location>
        <begin position="1"/>
        <end position="28"/>
    </location>
</feature>
<feature type="region of interest" description="Disordered" evidence="1">
    <location>
        <begin position="101"/>
        <end position="149"/>
    </location>
</feature>
<dbReference type="PANTHER" id="PTHR38494">
    <property type="entry name" value="STEROID RECEPTOR-ASSOCIATED AND REGULATED PROTEIN"/>
    <property type="match status" value="1"/>
</dbReference>
<dbReference type="Proteomes" id="UP000515126">
    <property type="component" value="Chromosome 4"/>
</dbReference>
<dbReference type="GO" id="GO:0005737">
    <property type="term" value="C:cytoplasm"/>
    <property type="evidence" value="ECO:0007669"/>
    <property type="project" value="TreeGrafter"/>
</dbReference>
<gene>
    <name evidence="3" type="primary">Srarp</name>
</gene>
<proteinExistence type="predicted"/>
<dbReference type="KEGG" id="mcal:110293735"/>